<proteinExistence type="predicted"/>
<dbReference type="EMBL" id="ATLV01018849">
    <property type="status" value="NOT_ANNOTATED_CDS"/>
    <property type="molecule type" value="Genomic_DNA"/>
</dbReference>
<name>A0A084VZJ0_ANOSI</name>
<dbReference type="EMBL" id="KE525251">
    <property type="protein sequence ID" value="KFB43384.1"/>
    <property type="molecule type" value="Genomic_DNA"/>
</dbReference>
<keyword evidence="1" id="KW-0378">Hydrolase</keyword>
<evidence type="ECO:0000313" key="1">
    <source>
        <dbReference type="EMBL" id="KFB43384.1"/>
    </source>
</evidence>
<accession>A0A084VZJ0</accession>
<dbReference type="GO" id="GO:0008233">
    <property type="term" value="F:peptidase activity"/>
    <property type="evidence" value="ECO:0007669"/>
    <property type="project" value="UniProtKB-KW"/>
</dbReference>
<protein>
    <submittedName>
        <fullName evidence="1 2">Alkaline serine protease, putative</fullName>
    </submittedName>
</protein>
<dbReference type="Proteomes" id="UP000030765">
    <property type="component" value="Unassembled WGS sequence"/>
</dbReference>
<keyword evidence="1" id="KW-0645">Protease</keyword>
<evidence type="ECO:0000313" key="2">
    <source>
        <dbReference type="EnsemblMetazoa" id="ASIC011179-PA"/>
    </source>
</evidence>
<reference evidence="2" key="2">
    <citation type="submission" date="2020-05" db="UniProtKB">
        <authorList>
            <consortium name="EnsemblMetazoa"/>
        </authorList>
    </citation>
    <scope>IDENTIFICATION</scope>
</reference>
<gene>
    <name evidence="1" type="ORF">ZHAS_00011179</name>
</gene>
<organism evidence="1">
    <name type="scientific">Anopheles sinensis</name>
    <name type="common">Mosquito</name>
    <dbReference type="NCBI Taxonomy" id="74873"/>
    <lineage>
        <taxon>Eukaryota</taxon>
        <taxon>Metazoa</taxon>
        <taxon>Ecdysozoa</taxon>
        <taxon>Arthropoda</taxon>
        <taxon>Hexapoda</taxon>
        <taxon>Insecta</taxon>
        <taxon>Pterygota</taxon>
        <taxon>Neoptera</taxon>
        <taxon>Endopterygota</taxon>
        <taxon>Diptera</taxon>
        <taxon>Nematocera</taxon>
        <taxon>Culicoidea</taxon>
        <taxon>Culicidae</taxon>
        <taxon>Anophelinae</taxon>
        <taxon>Anopheles</taxon>
    </lineage>
</organism>
<reference evidence="1 3" key="1">
    <citation type="journal article" date="2014" name="BMC Genomics">
        <title>Genome sequence of Anopheles sinensis provides insight into genetics basis of mosquito competence for malaria parasites.</title>
        <authorList>
            <person name="Zhou D."/>
            <person name="Zhang D."/>
            <person name="Ding G."/>
            <person name="Shi L."/>
            <person name="Hou Q."/>
            <person name="Ye Y."/>
            <person name="Xu Y."/>
            <person name="Zhou H."/>
            <person name="Xiong C."/>
            <person name="Li S."/>
            <person name="Yu J."/>
            <person name="Hong S."/>
            <person name="Yu X."/>
            <person name="Zou P."/>
            <person name="Chen C."/>
            <person name="Chang X."/>
            <person name="Wang W."/>
            <person name="Lv Y."/>
            <person name="Sun Y."/>
            <person name="Ma L."/>
            <person name="Shen B."/>
            <person name="Zhu C."/>
        </authorList>
    </citation>
    <scope>NUCLEOTIDE SEQUENCE [LARGE SCALE GENOMIC DNA]</scope>
</reference>
<dbReference type="EnsemblMetazoa" id="ASIC011179-RA">
    <property type="protein sequence ID" value="ASIC011179-PA"/>
    <property type="gene ID" value="ASIC011179"/>
</dbReference>
<sequence length="59" mass="6729">MIAPYVHHDRFTTTRSMTFAQAVKWTHARNGHIYTGRQSYLGTRSDGLAHSPLWIANVT</sequence>
<dbReference type="VEuPathDB" id="VectorBase:ASIC011179"/>
<keyword evidence="3" id="KW-1185">Reference proteome</keyword>
<dbReference type="GO" id="GO:0006508">
    <property type="term" value="P:proteolysis"/>
    <property type="evidence" value="ECO:0007669"/>
    <property type="project" value="UniProtKB-KW"/>
</dbReference>
<evidence type="ECO:0000313" key="3">
    <source>
        <dbReference type="Proteomes" id="UP000030765"/>
    </source>
</evidence>
<dbReference type="AlphaFoldDB" id="A0A084VZJ0"/>